<evidence type="ECO:0008006" key="4">
    <source>
        <dbReference type="Google" id="ProtNLM"/>
    </source>
</evidence>
<keyword evidence="1" id="KW-0732">Signal</keyword>
<keyword evidence="3" id="KW-1185">Reference proteome</keyword>
<dbReference type="PROSITE" id="PS51257">
    <property type="entry name" value="PROKAR_LIPOPROTEIN"/>
    <property type="match status" value="1"/>
</dbReference>
<protein>
    <recommendedName>
        <fullName evidence="4">Lipoprotein</fullName>
    </recommendedName>
</protein>
<feature type="chain" id="PRO_5046879734" description="Lipoprotein" evidence="1">
    <location>
        <begin position="28"/>
        <end position="130"/>
    </location>
</feature>
<organism evidence="2 3">
    <name type="scientific">Pseudomonas benzenivorans</name>
    <dbReference type="NCBI Taxonomy" id="556533"/>
    <lineage>
        <taxon>Bacteria</taxon>
        <taxon>Pseudomonadati</taxon>
        <taxon>Pseudomonadota</taxon>
        <taxon>Gammaproteobacteria</taxon>
        <taxon>Pseudomonadales</taxon>
        <taxon>Pseudomonadaceae</taxon>
        <taxon>Pseudomonas</taxon>
    </lineage>
</organism>
<accession>A0ABY5HB22</accession>
<evidence type="ECO:0000256" key="1">
    <source>
        <dbReference type="SAM" id="SignalP"/>
    </source>
</evidence>
<reference evidence="2" key="1">
    <citation type="submission" date="2021-04" db="EMBL/GenBank/DDBJ databases">
        <title>Oceanospirillales bacteria with DddD are important DMSP degraders in coastal seawater.</title>
        <authorList>
            <person name="Liu J."/>
        </authorList>
    </citation>
    <scope>NUCLEOTIDE SEQUENCE</scope>
    <source>
        <strain evidence="2">D13-4</strain>
    </source>
</reference>
<dbReference type="RefSeq" id="WP_255840198.1">
    <property type="nucleotide sequence ID" value="NZ_CP073346.1"/>
</dbReference>
<dbReference type="EMBL" id="CP073346">
    <property type="protein sequence ID" value="UTW09540.1"/>
    <property type="molecule type" value="Genomic_DNA"/>
</dbReference>
<name>A0ABY5HB22_9PSED</name>
<sequence length="130" mass="14822">MSRLTRTLLAALLILGLAACTTRNLYAPIQALPPGREYSQVELQHAIVSALEARQWEVRQVSQSQVLAQITVRGRHHAEIAIDYSPAEFQIRYLSSSGLDYEDGKIHRNYNRWIKKLRNDILQQLHTNSG</sequence>
<evidence type="ECO:0000313" key="3">
    <source>
        <dbReference type="Proteomes" id="UP001059672"/>
    </source>
</evidence>
<dbReference type="Proteomes" id="UP001059672">
    <property type="component" value="Chromosome"/>
</dbReference>
<feature type="signal peptide" evidence="1">
    <location>
        <begin position="1"/>
        <end position="27"/>
    </location>
</feature>
<gene>
    <name evidence="2" type="ORF">KDW96_09650</name>
</gene>
<evidence type="ECO:0000313" key="2">
    <source>
        <dbReference type="EMBL" id="UTW09540.1"/>
    </source>
</evidence>
<proteinExistence type="predicted"/>